<comment type="caution">
    <text evidence="2">The sequence shown here is derived from an EMBL/GenBank/DDBJ whole genome shotgun (WGS) entry which is preliminary data.</text>
</comment>
<dbReference type="EMBL" id="JAUKPO010000005">
    <property type="protein sequence ID" value="MDO1446894.1"/>
    <property type="molecule type" value="Genomic_DNA"/>
</dbReference>
<gene>
    <name evidence="2" type="ORF">Q0590_11555</name>
</gene>
<feature type="transmembrane region" description="Helical" evidence="1">
    <location>
        <begin position="6"/>
        <end position="27"/>
    </location>
</feature>
<keyword evidence="1" id="KW-0812">Transmembrane</keyword>
<keyword evidence="1" id="KW-0472">Membrane</keyword>
<protein>
    <submittedName>
        <fullName evidence="2">Uncharacterized protein</fullName>
    </submittedName>
</protein>
<name>A0ABT8R469_9BACT</name>
<organism evidence="2 3">
    <name type="scientific">Rhodocytophaga aerolata</name>
    <dbReference type="NCBI Taxonomy" id="455078"/>
    <lineage>
        <taxon>Bacteria</taxon>
        <taxon>Pseudomonadati</taxon>
        <taxon>Bacteroidota</taxon>
        <taxon>Cytophagia</taxon>
        <taxon>Cytophagales</taxon>
        <taxon>Rhodocytophagaceae</taxon>
        <taxon>Rhodocytophaga</taxon>
    </lineage>
</organism>
<keyword evidence="1" id="KW-1133">Transmembrane helix</keyword>
<keyword evidence="3" id="KW-1185">Reference proteome</keyword>
<evidence type="ECO:0000256" key="1">
    <source>
        <dbReference type="SAM" id="Phobius"/>
    </source>
</evidence>
<evidence type="ECO:0000313" key="2">
    <source>
        <dbReference type="EMBL" id="MDO1446894.1"/>
    </source>
</evidence>
<evidence type="ECO:0000313" key="3">
    <source>
        <dbReference type="Proteomes" id="UP001168528"/>
    </source>
</evidence>
<proteinExistence type="predicted"/>
<sequence length="144" mass="16288">MKTLQYYMYGILFCVLSMGMGFPDIILEKDLPKVAKHKEVKKAVSTAKNTSTREAVYCTKAAKPANRHAQQKPSTSVSCAELAVDSLRDIYLKLFDKKGNLLLIENIKVEEFLSKHYASQHLPVGSKFVMFHGNTAYYYIETSI</sequence>
<reference evidence="2" key="1">
    <citation type="submission" date="2023-07" db="EMBL/GenBank/DDBJ databases">
        <title>The genome sequence of Rhodocytophaga aerolata KACC 12507.</title>
        <authorList>
            <person name="Zhang X."/>
        </authorList>
    </citation>
    <scope>NUCLEOTIDE SEQUENCE</scope>
    <source>
        <strain evidence="2">KACC 12507</strain>
    </source>
</reference>
<accession>A0ABT8R469</accession>
<dbReference type="RefSeq" id="WP_302037698.1">
    <property type="nucleotide sequence ID" value="NZ_JAUKPO010000005.1"/>
</dbReference>
<dbReference type="Proteomes" id="UP001168528">
    <property type="component" value="Unassembled WGS sequence"/>
</dbReference>